<dbReference type="Gene3D" id="3.40.50.1000">
    <property type="entry name" value="HAD superfamily/HAD-like"/>
    <property type="match status" value="1"/>
</dbReference>
<dbReference type="EMBL" id="JMQC01000008">
    <property type="protein sequence ID" value="KFN03801.1"/>
    <property type="molecule type" value="Genomic_DNA"/>
</dbReference>
<dbReference type="GO" id="GO:0005829">
    <property type="term" value="C:cytosol"/>
    <property type="evidence" value="ECO:0007669"/>
    <property type="project" value="TreeGrafter"/>
</dbReference>
<dbReference type="SUPFAM" id="SSF56784">
    <property type="entry name" value="HAD-like"/>
    <property type="match status" value="1"/>
</dbReference>
<accession>A0A090ZHS8</accession>
<dbReference type="GO" id="GO:0016791">
    <property type="term" value="F:phosphatase activity"/>
    <property type="evidence" value="ECO:0007669"/>
    <property type="project" value="TreeGrafter"/>
</dbReference>
<gene>
    <name evidence="1" type="ORF">DJ93_4496</name>
</gene>
<evidence type="ECO:0000313" key="2">
    <source>
        <dbReference type="Proteomes" id="UP000029389"/>
    </source>
</evidence>
<dbReference type="InterPro" id="IPR036412">
    <property type="entry name" value="HAD-like_sf"/>
</dbReference>
<dbReference type="Proteomes" id="UP000029389">
    <property type="component" value="Unassembled WGS sequence"/>
</dbReference>
<name>A0A090ZHS8_9BACI</name>
<dbReference type="PANTHER" id="PTHR10000">
    <property type="entry name" value="PHOSPHOSERINE PHOSPHATASE"/>
    <property type="match status" value="1"/>
</dbReference>
<comment type="caution">
    <text evidence="1">The sequence shown here is derived from an EMBL/GenBank/DDBJ whole genome shotgun (WGS) entry which is preliminary data.</text>
</comment>
<protein>
    <submittedName>
        <fullName evidence="1">Haloacid dehalogenase-like hydrolase family protein</fullName>
    </submittedName>
</protein>
<dbReference type="Pfam" id="PF08282">
    <property type="entry name" value="Hydrolase_3"/>
    <property type="match status" value="1"/>
</dbReference>
<dbReference type="GO" id="GO:0000287">
    <property type="term" value="F:magnesium ion binding"/>
    <property type="evidence" value="ECO:0007669"/>
    <property type="project" value="TreeGrafter"/>
</dbReference>
<evidence type="ECO:0000313" key="1">
    <source>
        <dbReference type="EMBL" id="KFN03801.1"/>
    </source>
</evidence>
<dbReference type="PANTHER" id="PTHR10000:SF25">
    <property type="entry name" value="PHOSPHATASE YKRA-RELATED"/>
    <property type="match status" value="1"/>
</dbReference>
<proteinExistence type="predicted"/>
<sequence length="44" mass="4675">MLEYVGLGIAMGNGGERLKQGADFITKKASEDGIAYALKKFGII</sequence>
<keyword evidence="1" id="KW-0378">Hydrolase</keyword>
<dbReference type="InterPro" id="IPR023214">
    <property type="entry name" value="HAD_sf"/>
</dbReference>
<dbReference type="AlphaFoldDB" id="A0A090ZHS8"/>
<reference evidence="1 2" key="1">
    <citation type="submission" date="2014-04" db="EMBL/GenBank/DDBJ databases">
        <authorList>
            <person name="Bishop-Lilly K.A."/>
            <person name="Broomall S.M."/>
            <person name="Chain P.S."/>
            <person name="Chertkov O."/>
            <person name="Coyne S.R."/>
            <person name="Daligault H.E."/>
            <person name="Davenport K.W."/>
            <person name="Erkkila T."/>
            <person name="Frey K.G."/>
            <person name="Gibbons H.S."/>
            <person name="Gu W."/>
            <person name="Jaissle J."/>
            <person name="Johnson S.L."/>
            <person name="Koroleva G.I."/>
            <person name="Ladner J.T."/>
            <person name="Lo C.-C."/>
            <person name="Minogue T.D."/>
            <person name="Munk C."/>
            <person name="Palacios G.F."/>
            <person name="Redden C.L."/>
            <person name="Rosenzweig C.N."/>
            <person name="Scholz M.B."/>
            <person name="Teshima H."/>
            <person name="Xu Y."/>
        </authorList>
    </citation>
    <scope>NUCLEOTIDE SEQUENCE [LARGE SCALE GENOMIC DNA]</scope>
    <source>
        <strain evidence="1 2">BHP</strain>
    </source>
</reference>
<organism evidence="1 2">
    <name type="scientific">Bacillus clarus</name>
    <dbReference type="NCBI Taxonomy" id="2338372"/>
    <lineage>
        <taxon>Bacteria</taxon>
        <taxon>Bacillati</taxon>
        <taxon>Bacillota</taxon>
        <taxon>Bacilli</taxon>
        <taxon>Bacillales</taxon>
        <taxon>Bacillaceae</taxon>
        <taxon>Bacillus</taxon>
        <taxon>Bacillus cereus group</taxon>
    </lineage>
</organism>
<dbReference type="PATRIC" id="fig|1405.8.peg.4628"/>